<dbReference type="RefSeq" id="WP_093583801.1">
    <property type="nucleotide sequence ID" value="NZ_FPBA01000027.1"/>
</dbReference>
<reference evidence="3" key="1">
    <citation type="submission" date="2016-10" db="EMBL/GenBank/DDBJ databases">
        <authorList>
            <person name="Varghese N."/>
            <person name="Submissions S."/>
        </authorList>
    </citation>
    <scope>NUCLEOTIDE SEQUENCE [LARGE SCALE GENOMIC DNA]</scope>
    <source>
        <strain evidence="3">DSM 46136</strain>
    </source>
</reference>
<keyword evidence="3" id="KW-1185">Reference proteome</keyword>
<dbReference type="Proteomes" id="UP000199546">
    <property type="component" value="Unassembled WGS sequence"/>
</dbReference>
<dbReference type="GO" id="GO:0008270">
    <property type="term" value="F:zinc ion binding"/>
    <property type="evidence" value="ECO:0007669"/>
    <property type="project" value="UniProtKB-KW"/>
</dbReference>
<name>A0A1I7CVT4_9ACTN</name>
<feature type="domain" description="Elongation factor G-binding protein C-terminal treble-clef zinc-finger" evidence="1">
    <location>
        <begin position="8"/>
        <end position="161"/>
    </location>
</feature>
<dbReference type="InterPro" id="IPR032330">
    <property type="entry name" value="EF-G-binding_C"/>
</dbReference>
<accession>A0A1I7CVT4</accession>
<keyword evidence="2" id="KW-0862">Zinc</keyword>
<dbReference type="AlphaFoldDB" id="A0A1I7CVT4"/>
<dbReference type="Pfam" id="PF16571">
    <property type="entry name" value="FBP_C"/>
    <property type="match status" value="1"/>
</dbReference>
<evidence type="ECO:0000259" key="1">
    <source>
        <dbReference type="Pfam" id="PF16571"/>
    </source>
</evidence>
<protein>
    <submittedName>
        <fullName evidence="2">FBP C-terminal treble-clef zinc-finger</fullName>
    </submittedName>
</protein>
<keyword evidence="2" id="KW-0479">Metal-binding</keyword>
<evidence type="ECO:0000313" key="3">
    <source>
        <dbReference type="Proteomes" id="UP000199546"/>
    </source>
</evidence>
<gene>
    <name evidence="2" type="ORF">SAMN05660657_04944</name>
</gene>
<organism evidence="2 3">
    <name type="scientific">Geodermatophilus amargosae</name>
    <dbReference type="NCBI Taxonomy" id="1296565"/>
    <lineage>
        <taxon>Bacteria</taxon>
        <taxon>Bacillati</taxon>
        <taxon>Actinomycetota</taxon>
        <taxon>Actinomycetes</taxon>
        <taxon>Geodermatophilales</taxon>
        <taxon>Geodermatophilaceae</taxon>
        <taxon>Geodermatophilus</taxon>
    </lineage>
</organism>
<proteinExistence type="predicted"/>
<sequence>MRPLTEKEIRRSFVNCSRSEAAAMNLPPHLNDMPWDEREFLGWRDPRAPLRGYAVLWQDDRPLGIALRAADSRMSSRTAAMCLLCESAQSGADVSLFTARRAGEAGRNGNTIGQYICADLDCSHRVRTEIPPWLRDRDPDEVLPARIASLQARLDGFADHVVRPPDAG</sequence>
<dbReference type="STRING" id="1296565.SAMN05660657_04944"/>
<evidence type="ECO:0000313" key="2">
    <source>
        <dbReference type="EMBL" id="SFU03489.1"/>
    </source>
</evidence>
<keyword evidence="2" id="KW-0863">Zinc-finger</keyword>
<dbReference type="OrthoDB" id="4171838at2"/>
<dbReference type="EMBL" id="FPBA01000027">
    <property type="protein sequence ID" value="SFU03489.1"/>
    <property type="molecule type" value="Genomic_DNA"/>
</dbReference>